<dbReference type="InterPro" id="IPR002942">
    <property type="entry name" value="S4_RNA-bd"/>
</dbReference>
<dbReference type="GO" id="GO:0160138">
    <property type="term" value="F:23S rRNA pseudouridine(2604) synthase activity"/>
    <property type="evidence" value="ECO:0007669"/>
    <property type="project" value="UniProtKB-EC"/>
</dbReference>
<dbReference type="InterPro" id="IPR020103">
    <property type="entry name" value="PsdUridine_synth_cat_dom_sf"/>
</dbReference>
<comment type="caution">
    <text evidence="14">The sequence shown here is derived from an EMBL/GenBank/DDBJ whole genome shotgun (WGS) entry which is preliminary data.</text>
</comment>
<dbReference type="AlphaFoldDB" id="A0A8J7KD50"/>
<feature type="domain" description="RNA-binding S4" evidence="13">
    <location>
        <begin position="6"/>
        <end position="63"/>
    </location>
</feature>
<dbReference type="InterPro" id="IPR036986">
    <property type="entry name" value="S4_RNA-bd_sf"/>
</dbReference>
<evidence type="ECO:0000256" key="1">
    <source>
        <dbReference type="ARBA" id="ARBA00008348"/>
    </source>
</evidence>
<dbReference type="Pfam" id="PF01479">
    <property type="entry name" value="S4"/>
    <property type="match status" value="1"/>
</dbReference>
<evidence type="ECO:0000256" key="9">
    <source>
        <dbReference type="ARBA" id="ARBA00042843"/>
    </source>
</evidence>
<evidence type="ECO:0000256" key="7">
    <source>
        <dbReference type="ARBA" id="ARBA00041420"/>
    </source>
</evidence>
<dbReference type="CDD" id="cd00165">
    <property type="entry name" value="S4"/>
    <property type="match status" value="1"/>
</dbReference>
<evidence type="ECO:0000256" key="11">
    <source>
        <dbReference type="ARBA" id="ARBA00043147"/>
    </source>
</evidence>
<evidence type="ECO:0000256" key="4">
    <source>
        <dbReference type="ARBA" id="ARBA00036535"/>
    </source>
</evidence>
<dbReference type="GO" id="GO:0003723">
    <property type="term" value="F:RNA binding"/>
    <property type="evidence" value="ECO:0007669"/>
    <property type="project" value="UniProtKB-KW"/>
</dbReference>
<evidence type="ECO:0000256" key="12">
    <source>
        <dbReference type="PROSITE-ProRule" id="PRU00182"/>
    </source>
</evidence>
<evidence type="ECO:0000256" key="6">
    <source>
        <dbReference type="ARBA" id="ARBA00039989"/>
    </source>
</evidence>
<dbReference type="PANTHER" id="PTHR47683">
    <property type="entry name" value="PSEUDOURIDINE SYNTHASE FAMILY PROTEIN-RELATED"/>
    <property type="match status" value="1"/>
</dbReference>
<sequence>MDHETLRLSKYMAELGLCSRSEADRLIETGRVMVDGKVVDTLGSRVKRGQKVTLSEEVRQNQPDSVTLILNKPAGIDMAGEKWLDEARPLLGKSRQSPSDQSGIYPLRRHLDQQHLPAALAEAATGLVVLTQDKHLADRIRKDCELEYLLWVEEAVTPEQISKLEKTARFREVPLKGFKASRQSEQQIRIVLRNPPALWLGELAEAAGLTLTAVKRIRIGRLALGPLESGKWRYVGSSERI</sequence>
<comment type="catalytic activity">
    <reaction evidence="4">
        <text>uridine(2604) in 23S rRNA = pseudouridine(2604) in 23S rRNA</text>
        <dbReference type="Rhea" id="RHEA:38875"/>
        <dbReference type="Rhea" id="RHEA-COMP:10093"/>
        <dbReference type="Rhea" id="RHEA-COMP:10094"/>
        <dbReference type="ChEBI" id="CHEBI:65314"/>
        <dbReference type="ChEBI" id="CHEBI:65315"/>
        <dbReference type="EC" id="5.4.99.21"/>
    </reaction>
</comment>
<evidence type="ECO:0000256" key="2">
    <source>
        <dbReference type="ARBA" id="ARBA00023235"/>
    </source>
</evidence>
<organism evidence="14 15">
    <name type="scientific">Chitinilyticum piscinae</name>
    <dbReference type="NCBI Taxonomy" id="2866724"/>
    <lineage>
        <taxon>Bacteria</taxon>
        <taxon>Pseudomonadati</taxon>
        <taxon>Pseudomonadota</taxon>
        <taxon>Betaproteobacteria</taxon>
        <taxon>Neisseriales</taxon>
        <taxon>Chitinibacteraceae</taxon>
        <taxon>Chitinilyticum</taxon>
    </lineage>
</organism>
<evidence type="ECO:0000259" key="13">
    <source>
        <dbReference type="SMART" id="SM00363"/>
    </source>
</evidence>
<protein>
    <recommendedName>
        <fullName evidence="6">Dual-specificity RNA pseudouridine synthase RluF</fullName>
        <ecNumber evidence="5">5.4.99.21</ecNumber>
    </recommendedName>
    <alternativeName>
        <fullName evidence="8">23S rRNA pseudouridine(2604) synthase</fullName>
    </alternativeName>
    <alternativeName>
        <fullName evidence="10">Ribosomal large subunit pseudouridine synthase F</fullName>
    </alternativeName>
    <alternativeName>
        <fullName evidence="9">rRNA pseudouridylate synthase F</fullName>
    </alternativeName>
    <alternativeName>
        <fullName evidence="11">rRNA-uridine isomerase F</fullName>
    </alternativeName>
    <alternativeName>
        <fullName evidence="7">tRNA(Tyr) pseudouridine(35) synthase</fullName>
    </alternativeName>
</protein>
<dbReference type="PROSITE" id="PS50889">
    <property type="entry name" value="S4"/>
    <property type="match status" value="1"/>
</dbReference>
<dbReference type="Gene3D" id="3.30.2350.10">
    <property type="entry name" value="Pseudouridine synthase"/>
    <property type="match status" value="1"/>
</dbReference>
<dbReference type="InterPro" id="IPR050343">
    <property type="entry name" value="RsuA_PseudoU_synthase"/>
</dbReference>
<dbReference type="Proteomes" id="UP000604481">
    <property type="component" value="Unassembled WGS sequence"/>
</dbReference>
<keyword evidence="12" id="KW-0694">RNA-binding</keyword>
<dbReference type="EC" id="5.4.99.21" evidence="5"/>
<evidence type="ECO:0000256" key="10">
    <source>
        <dbReference type="ARBA" id="ARBA00042890"/>
    </source>
</evidence>
<dbReference type="SUPFAM" id="SSF55174">
    <property type="entry name" value="Alpha-L RNA-binding motif"/>
    <property type="match status" value="1"/>
</dbReference>
<dbReference type="RefSeq" id="WP_194114926.1">
    <property type="nucleotide sequence ID" value="NZ_JADFUA010000001.1"/>
</dbReference>
<evidence type="ECO:0000256" key="8">
    <source>
        <dbReference type="ARBA" id="ARBA00041697"/>
    </source>
</evidence>
<evidence type="ECO:0000313" key="15">
    <source>
        <dbReference type="Proteomes" id="UP000604481"/>
    </source>
</evidence>
<dbReference type="SMART" id="SM00363">
    <property type="entry name" value="S4"/>
    <property type="match status" value="1"/>
</dbReference>
<dbReference type="Gene3D" id="3.10.290.10">
    <property type="entry name" value="RNA-binding S4 domain"/>
    <property type="match status" value="1"/>
</dbReference>
<evidence type="ECO:0000256" key="3">
    <source>
        <dbReference type="ARBA" id="ARBA00036390"/>
    </source>
</evidence>
<evidence type="ECO:0000256" key="5">
    <source>
        <dbReference type="ARBA" id="ARBA00038922"/>
    </source>
</evidence>
<reference evidence="14 15" key="1">
    <citation type="submission" date="2020-10" db="EMBL/GenBank/DDBJ databases">
        <title>The genome sequence of Chitinilyticum litopenaei 4Y14.</title>
        <authorList>
            <person name="Liu Y."/>
        </authorList>
    </citation>
    <scope>NUCLEOTIDE SEQUENCE [LARGE SCALE GENOMIC DNA]</scope>
    <source>
        <strain evidence="14 15">4Y14</strain>
    </source>
</reference>
<dbReference type="PANTHER" id="PTHR47683:SF2">
    <property type="entry name" value="RNA-BINDING S4 DOMAIN-CONTAINING PROTEIN"/>
    <property type="match status" value="1"/>
</dbReference>
<dbReference type="SUPFAM" id="SSF55120">
    <property type="entry name" value="Pseudouridine synthase"/>
    <property type="match status" value="1"/>
</dbReference>
<dbReference type="FunFam" id="3.10.290.10:FF:000003">
    <property type="entry name" value="Pseudouridine synthase"/>
    <property type="match status" value="1"/>
</dbReference>
<keyword evidence="15" id="KW-1185">Reference proteome</keyword>
<proteinExistence type="inferred from homology"/>
<comment type="similarity">
    <text evidence="1">Belongs to the pseudouridine synthase RsuA family.</text>
</comment>
<gene>
    <name evidence="14" type="ORF">INR99_03675</name>
</gene>
<name>A0A8J7KD50_9NEIS</name>
<evidence type="ECO:0000313" key="14">
    <source>
        <dbReference type="EMBL" id="MBE9608439.1"/>
    </source>
</evidence>
<dbReference type="GO" id="GO:0000455">
    <property type="term" value="P:enzyme-directed rRNA pseudouridine synthesis"/>
    <property type="evidence" value="ECO:0007669"/>
    <property type="project" value="UniProtKB-ARBA"/>
</dbReference>
<dbReference type="EMBL" id="JADFUA010000001">
    <property type="protein sequence ID" value="MBE9608439.1"/>
    <property type="molecule type" value="Genomic_DNA"/>
</dbReference>
<comment type="catalytic activity">
    <reaction evidence="3">
        <text>uridine(35) in tRNA(Tyr) = pseudouridine(35) in tRNA(Tyr)</text>
        <dbReference type="Rhea" id="RHEA:60556"/>
        <dbReference type="Rhea" id="RHEA-COMP:15607"/>
        <dbReference type="Rhea" id="RHEA-COMP:15608"/>
        <dbReference type="ChEBI" id="CHEBI:65314"/>
        <dbReference type="ChEBI" id="CHEBI:65315"/>
    </reaction>
</comment>
<accession>A0A8J7KD50</accession>
<keyword evidence="2" id="KW-0413">Isomerase</keyword>